<dbReference type="InParanoid" id="A0A3Q1G2L9"/>
<reference evidence="1" key="1">
    <citation type="submission" date="2025-08" db="UniProtKB">
        <authorList>
            <consortium name="Ensembl"/>
        </authorList>
    </citation>
    <scope>IDENTIFICATION</scope>
</reference>
<evidence type="ECO:0000313" key="1">
    <source>
        <dbReference type="Ensembl" id="ENSAPOP00000022057.1"/>
    </source>
</evidence>
<accession>A0A3Q1G2L9</accession>
<organism evidence="1 2">
    <name type="scientific">Acanthochromis polyacanthus</name>
    <name type="common">spiny chromis</name>
    <dbReference type="NCBI Taxonomy" id="80966"/>
    <lineage>
        <taxon>Eukaryota</taxon>
        <taxon>Metazoa</taxon>
        <taxon>Chordata</taxon>
        <taxon>Craniata</taxon>
        <taxon>Vertebrata</taxon>
        <taxon>Euteleostomi</taxon>
        <taxon>Actinopterygii</taxon>
        <taxon>Neopterygii</taxon>
        <taxon>Teleostei</taxon>
        <taxon>Neoteleostei</taxon>
        <taxon>Acanthomorphata</taxon>
        <taxon>Ovalentaria</taxon>
        <taxon>Pomacentridae</taxon>
        <taxon>Acanthochromis</taxon>
    </lineage>
</organism>
<name>A0A3Q1G2L9_9TELE</name>
<protein>
    <submittedName>
        <fullName evidence="1">Uncharacterized protein</fullName>
    </submittedName>
</protein>
<keyword evidence="2" id="KW-1185">Reference proteome</keyword>
<evidence type="ECO:0000313" key="2">
    <source>
        <dbReference type="Proteomes" id="UP000257200"/>
    </source>
</evidence>
<dbReference type="STRING" id="80966.ENSAPOP00000022057"/>
<dbReference type="AlphaFoldDB" id="A0A3Q1G2L9"/>
<dbReference type="Ensembl" id="ENSAPOT00000014716.1">
    <property type="protein sequence ID" value="ENSAPOP00000022057.1"/>
    <property type="gene ID" value="ENSAPOG00000003024.1"/>
</dbReference>
<proteinExistence type="predicted"/>
<sequence length="77" mass="8618">EPHAVNQHSSKCEALISRTKDFGNTYELIQSKLSSLRERLAAADGLQPDILAKKSQSDQFRVRSHKNCCPGLHQSKL</sequence>
<reference evidence="1" key="2">
    <citation type="submission" date="2025-09" db="UniProtKB">
        <authorList>
            <consortium name="Ensembl"/>
        </authorList>
    </citation>
    <scope>IDENTIFICATION</scope>
</reference>
<dbReference type="Proteomes" id="UP000257200">
    <property type="component" value="Unplaced"/>
</dbReference>